<comment type="similarity">
    <text evidence="2">Belongs to the SKN1/KRE6 family.</text>
</comment>
<evidence type="ECO:0000259" key="11">
    <source>
        <dbReference type="PROSITE" id="PS51762"/>
    </source>
</evidence>
<feature type="region of interest" description="Disordered" evidence="9">
    <location>
        <begin position="1"/>
        <end position="177"/>
    </location>
</feature>
<evidence type="ECO:0000313" key="13">
    <source>
        <dbReference type="Proteomes" id="UP001313282"/>
    </source>
</evidence>
<keyword evidence="3 10" id="KW-0812">Transmembrane</keyword>
<comment type="subcellular location">
    <subcellularLocation>
        <location evidence="1">Membrane</location>
        <topology evidence="1">Single-pass type II membrane protein</topology>
    </subcellularLocation>
</comment>
<dbReference type="CDD" id="cd02180">
    <property type="entry name" value="GH16_fungal_KRE6_glucanase"/>
    <property type="match status" value="1"/>
</dbReference>
<feature type="domain" description="GH16" evidence="11">
    <location>
        <begin position="280"/>
        <end position="655"/>
    </location>
</feature>
<sequence length="702" mass="78291">MSQKRVPPPLPPARRSLSAGNTLNIPPPFPTSHQNQTPALASPRITLNSSSEDLLQSDRAQYTGPIRNLTPTSTAPSSPIFPPHDRSFYSNGSPAYSTENLLPPSKGFSSHRFQNRPTTSNSGQEYYVRNENSSSRDSFDSYDNRYTPRDPFSTPLQSPTPWDMNDSLRPRTRDSDDDASIYPMGEKFDIFAHADDLIVYAKDIEADDELHAPDGKKIDRDFNFWTKRGAVNLGGLVLLVGGLLFLFIGYPVIFFVQNYVLESEQPSSTVFCRGSECLPPDIQNQPPLKYARTGLIDPDTPKSAMTRTASDGKQWNLVFSDEFNVDGRTFYPGEDPFWEAVDIWYGATQDSEWYDPNQITTKDGVLEITFDAFPTHGLDYRSGMLQSWNKLCFTGGIIEASVSLPGRGDVSGLWPGFWTMGNLGRPGYLASTEGMWPYSYDDVCDAGITANQSSTDGISGLPGMRLPACTCKGADHPTPGKSRSAPEIDVFEASVSVINQEGSKVGSVSQSAQFAPFDVWYQPDYEYMAVYNTSITSMNEYRGGIYQQAISGLTSLNNDWYDGKKYQTYGYEYEPGADGYIEWDVGRQPTWRMEGPSVRPNGNIGQRVIPKEPMTVILNVGMGTSFAYVEFDEIAKFLPAKMRVDWVRIYQPPGKESITCDPPGYETTQYIKDHPVAFMNPNVTTWEAANYTRPKNSFENTC</sequence>
<protein>
    <recommendedName>
        <fullName evidence="11">GH16 domain-containing protein</fullName>
    </recommendedName>
</protein>
<evidence type="ECO:0000256" key="8">
    <source>
        <dbReference type="ARBA" id="ARBA00023316"/>
    </source>
</evidence>
<keyword evidence="13" id="KW-1185">Reference proteome</keyword>
<keyword evidence="4" id="KW-0735">Signal-anchor</keyword>
<feature type="compositionally biased region" description="Polar residues" evidence="9">
    <location>
        <begin position="88"/>
        <end position="100"/>
    </location>
</feature>
<evidence type="ECO:0000256" key="3">
    <source>
        <dbReference type="ARBA" id="ARBA00022692"/>
    </source>
</evidence>
<feature type="compositionally biased region" description="Polar residues" evidence="9">
    <location>
        <begin position="107"/>
        <end position="136"/>
    </location>
</feature>
<dbReference type="Gene3D" id="2.60.120.200">
    <property type="match status" value="1"/>
</dbReference>
<organism evidence="12 13">
    <name type="scientific">Orbilia javanica</name>
    <dbReference type="NCBI Taxonomy" id="47235"/>
    <lineage>
        <taxon>Eukaryota</taxon>
        <taxon>Fungi</taxon>
        <taxon>Dikarya</taxon>
        <taxon>Ascomycota</taxon>
        <taxon>Pezizomycotina</taxon>
        <taxon>Orbiliomycetes</taxon>
        <taxon>Orbiliales</taxon>
        <taxon>Orbiliaceae</taxon>
        <taxon>Orbilia</taxon>
    </lineage>
</organism>
<dbReference type="GO" id="GO:0031505">
    <property type="term" value="P:fungal-type cell wall organization"/>
    <property type="evidence" value="ECO:0007669"/>
    <property type="project" value="TreeGrafter"/>
</dbReference>
<name>A0AAN8MRF5_9PEZI</name>
<dbReference type="AlphaFoldDB" id="A0AAN8MRF5"/>
<dbReference type="SUPFAM" id="SSF49899">
    <property type="entry name" value="Concanavalin A-like lectins/glucanases"/>
    <property type="match status" value="1"/>
</dbReference>
<feature type="transmembrane region" description="Helical" evidence="10">
    <location>
        <begin position="230"/>
        <end position="256"/>
    </location>
</feature>
<evidence type="ECO:0000256" key="10">
    <source>
        <dbReference type="SAM" id="Phobius"/>
    </source>
</evidence>
<dbReference type="Pfam" id="PF03935">
    <property type="entry name" value="SKN1_KRE6_Sbg1"/>
    <property type="match status" value="1"/>
</dbReference>
<dbReference type="PROSITE" id="PS51762">
    <property type="entry name" value="GH16_2"/>
    <property type="match status" value="1"/>
</dbReference>
<evidence type="ECO:0000256" key="7">
    <source>
        <dbReference type="ARBA" id="ARBA00023180"/>
    </source>
</evidence>
<dbReference type="InterPro" id="IPR013320">
    <property type="entry name" value="ConA-like_dom_sf"/>
</dbReference>
<evidence type="ECO:0000256" key="2">
    <source>
        <dbReference type="ARBA" id="ARBA00010962"/>
    </source>
</evidence>
<dbReference type="GO" id="GO:0005789">
    <property type="term" value="C:endoplasmic reticulum membrane"/>
    <property type="evidence" value="ECO:0007669"/>
    <property type="project" value="TreeGrafter"/>
</dbReference>
<accession>A0AAN8MRF5</accession>
<dbReference type="InterPro" id="IPR005629">
    <property type="entry name" value="Skn1/Kre6/Sbg1"/>
</dbReference>
<gene>
    <name evidence="12" type="ORF">TWF718_007386</name>
</gene>
<dbReference type="PANTHER" id="PTHR31361">
    <property type="entry name" value="BETA-GLUCAN SYNTHESIS-ASSOCIATED PROTEIN KRE6-RELATED"/>
    <property type="match status" value="1"/>
</dbReference>
<dbReference type="EMBL" id="JAVHNR010000004">
    <property type="protein sequence ID" value="KAK6345470.1"/>
    <property type="molecule type" value="Genomic_DNA"/>
</dbReference>
<keyword evidence="8" id="KW-0961">Cell wall biogenesis/degradation</keyword>
<dbReference type="GO" id="GO:0015926">
    <property type="term" value="F:glucosidase activity"/>
    <property type="evidence" value="ECO:0007669"/>
    <property type="project" value="TreeGrafter"/>
</dbReference>
<evidence type="ECO:0000256" key="1">
    <source>
        <dbReference type="ARBA" id="ARBA00004606"/>
    </source>
</evidence>
<dbReference type="GO" id="GO:0005886">
    <property type="term" value="C:plasma membrane"/>
    <property type="evidence" value="ECO:0007669"/>
    <property type="project" value="TreeGrafter"/>
</dbReference>
<comment type="caution">
    <text evidence="12">The sequence shown here is derived from an EMBL/GenBank/DDBJ whole genome shotgun (WGS) entry which is preliminary data.</text>
</comment>
<keyword evidence="5 10" id="KW-1133">Transmembrane helix</keyword>
<evidence type="ECO:0000256" key="4">
    <source>
        <dbReference type="ARBA" id="ARBA00022968"/>
    </source>
</evidence>
<feature type="compositionally biased region" description="Pro residues" evidence="9">
    <location>
        <begin position="1"/>
        <end position="12"/>
    </location>
</feature>
<dbReference type="InterPro" id="IPR000757">
    <property type="entry name" value="Beta-glucanase-like"/>
</dbReference>
<evidence type="ECO:0000256" key="9">
    <source>
        <dbReference type="SAM" id="MobiDB-lite"/>
    </source>
</evidence>
<evidence type="ECO:0000256" key="5">
    <source>
        <dbReference type="ARBA" id="ARBA00022989"/>
    </source>
</evidence>
<feature type="compositionally biased region" description="Basic and acidic residues" evidence="9">
    <location>
        <begin position="137"/>
        <end position="148"/>
    </location>
</feature>
<feature type="compositionally biased region" description="Polar residues" evidence="9">
    <location>
        <begin position="31"/>
        <end position="60"/>
    </location>
</feature>
<dbReference type="Proteomes" id="UP001313282">
    <property type="component" value="Unassembled WGS sequence"/>
</dbReference>
<dbReference type="GO" id="GO:0006078">
    <property type="term" value="P:(1-&gt;6)-beta-D-glucan biosynthetic process"/>
    <property type="evidence" value="ECO:0007669"/>
    <property type="project" value="TreeGrafter"/>
</dbReference>
<reference evidence="12 13" key="1">
    <citation type="submission" date="2019-10" db="EMBL/GenBank/DDBJ databases">
        <authorList>
            <person name="Palmer J.M."/>
        </authorList>
    </citation>
    <scope>NUCLEOTIDE SEQUENCE [LARGE SCALE GENOMIC DNA]</scope>
    <source>
        <strain evidence="12 13">TWF718</strain>
    </source>
</reference>
<keyword evidence="7" id="KW-0325">Glycoprotein</keyword>
<evidence type="ECO:0000256" key="6">
    <source>
        <dbReference type="ARBA" id="ARBA00023136"/>
    </source>
</evidence>
<evidence type="ECO:0000313" key="12">
    <source>
        <dbReference type="EMBL" id="KAK6345470.1"/>
    </source>
</evidence>
<keyword evidence="6 10" id="KW-0472">Membrane</keyword>
<proteinExistence type="inferred from homology"/>
<dbReference type="PANTHER" id="PTHR31361:SF1">
    <property type="entry name" value="BETA-GLUCAN SYNTHESIS-ASSOCIATED PROTEIN KRE6-RELATED"/>
    <property type="match status" value="1"/>
</dbReference>